<dbReference type="RefSeq" id="WP_041892347.1">
    <property type="nucleotide sequence ID" value="NZ_CP010817.1"/>
</dbReference>
<comment type="caution">
    <text evidence="1">The sequence shown here is derived from an EMBL/GenBank/DDBJ whole genome shotgun (WGS) entry which is preliminary data.</text>
</comment>
<dbReference type="EMBL" id="FOFY01000025">
    <property type="protein sequence ID" value="SER66277.1"/>
    <property type="molecule type" value="Genomic_DNA"/>
</dbReference>
<keyword evidence="2" id="KW-1185">Reference proteome</keyword>
<gene>
    <name evidence="1" type="ORF">SAMN04488089_1252</name>
</gene>
<dbReference type="AlphaFoldDB" id="A0AAJ5BFI6"/>
<evidence type="ECO:0000313" key="2">
    <source>
        <dbReference type="Proteomes" id="UP000183496"/>
    </source>
</evidence>
<dbReference type="KEGG" id="mpw:MPR_2116"/>
<name>A0AAJ5BFI6_MYRPR</name>
<dbReference type="Proteomes" id="UP000183496">
    <property type="component" value="Unassembled WGS sequence"/>
</dbReference>
<sequence>MNSIKINKVSINSFILLIVAMFFSIATSFAQNDLYTTKIKDGSVANSSAAASENTVLELESVSKGFLLPRLTTSQRNAISIADKERGNGLTIYNVDTDCVNYWSKTGNRWLSLCGSLPPAIMDISNCNAIKLSASGSDMLTQGKYLRETDVLYITVKVEEPGSFNISAVSNNGYSFSKSGTFDTTGVYTIALDGLGTPLQANEQSGDLISFSFNGKPAPTDCMFSIKVKSSALSFTLEPQDVQANWDAYIGVPLNANDNRIDLTVNVTALGFWRITSNSENGMSFNGTGEFTSTGSQTISVVGQGIPVKSTPIGNPSIFNFTTNSSSNNAPTNVKARVNVKPVSYNYLCDDPNNKVEFRGEYKQDVKLGRNNAILLPVTVLAPGTTTIELIGTMQASSGNTQVKYTAKDVYLSFNKSRNDIQYVTLYPEEVLVPRGVSAITFDSALNSNICTTFPEIKVEEQIVRYSLECSSIVVNGNYLVDTDISKNSISVKISVDYPGDYSIVTNQLNDVSFSASGTFDKPGQYIVELKPSGNYKQSGRLTYMITTNSQSGSTVCSTTVNVVNRDIVILTLGNVNYGASPSANTYAGSAILKSIRNFGPNGIVKVNNIRVLTTGLQGESLRSYIINNKVDIIHNVIGYNANQATLNVFDWFVKTEKGVLIISDENTAHTSSKQFIESLTGQSIGNASGRFTMINPVLDSAQDEAIVKGPFGSLKDKYIGNDASNGWYFDGVRSNTELTPLIVRNDGSGDIWGLKHKTLGFAFFGDGGWVVGTMTNTSTNVWPSRYTADGTPIGKPYDKGSTVYNSVLYANLMAWAIEYVKENKSVK</sequence>
<proteinExistence type="predicted"/>
<organism evidence="1 2">
    <name type="scientific">Myroides profundi</name>
    <dbReference type="NCBI Taxonomy" id="480520"/>
    <lineage>
        <taxon>Bacteria</taxon>
        <taxon>Pseudomonadati</taxon>
        <taxon>Bacteroidota</taxon>
        <taxon>Flavobacteriia</taxon>
        <taxon>Flavobacteriales</taxon>
        <taxon>Flavobacteriaceae</taxon>
        <taxon>Myroides</taxon>
    </lineage>
</organism>
<reference evidence="1 2" key="1">
    <citation type="submission" date="2016-10" db="EMBL/GenBank/DDBJ databases">
        <authorList>
            <person name="Varghese N."/>
            <person name="Submissions S."/>
        </authorList>
    </citation>
    <scope>NUCLEOTIDE SEQUENCE [LARGE SCALE GENOMIC DNA]</scope>
    <source>
        <strain evidence="2">DSM 19823 / KCTC 23066 / CCTCC M 208030 / D25</strain>
    </source>
</reference>
<evidence type="ECO:0000313" key="1">
    <source>
        <dbReference type="EMBL" id="SER66277.1"/>
    </source>
</evidence>
<accession>A0AAJ5BFI6</accession>
<protein>
    <submittedName>
        <fullName evidence="1">Uncharacterized protein</fullName>
    </submittedName>
</protein>